<dbReference type="InterPro" id="IPR007039">
    <property type="entry name" value="TrbC/VirB2"/>
</dbReference>
<feature type="transmembrane region" description="Helical" evidence="1">
    <location>
        <begin position="74"/>
        <end position="93"/>
    </location>
</feature>
<evidence type="ECO:0000313" key="4">
    <source>
        <dbReference type="Proteomes" id="UP000000644"/>
    </source>
</evidence>
<dbReference type="EMBL" id="CP000530">
    <property type="protein sequence ID" value="ABM39508.1"/>
    <property type="molecule type" value="Genomic_DNA"/>
</dbReference>
<name>A1VV30_POLNA</name>
<evidence type="ECO:0008006" key="5">
    <source>
        <dbReference type="Google" id="ProtNLM"/>
    </source>
</evidence>
<evidence type="ECO:0000313" key="3">
    <source>
        <dbReference type="EMBL" id="ABM39508.1"/>
    </source>
</evidence>
<dbReference type="OrthoDB" id="9926817at2"/>
<dbReference type="AlphaFoldDB" id="A1VV30"/>
<dbReference type="KEGG" id="pna:Pnap_4225"/>
<keyword evidence="1" id="KW-0472">Membrane</keyword>
<dbReference type="HOGENOM" id="CLU_2220727_0_0_4"/>
<feature type="chain" id="PRO_5002639891" description="TrbC/VIRB2 family protein" evidence="2">
    <location>
        <begin position="30"/>
        <end position="106"/>
    </location>
</feature>
<evidence type="ECO:0000256" key="2">
    <source>
        <dbReference type="SAM" id="SignalP"/>
    </source>
</evidence>
<evidence type="ECO:0000256" key="1">
    <source>
        <dbReference type="SAM" id="Phobius"/>
    </source>
</evidence>
<feature type="transmembrane region" description="Helical" evidence="1">
    <location>
        <begin position="39"/>
        <end position="62"/>
    </location>
</feature>
<accession>A1VV30</accession>
<keyword evidence="3" id="KW-0614">Plasmid</keyword>
<feature type="signal peptide" evidence="2">
    <location>
        <begin position="1"/>
        <end position="29"/>
    </location>
</feature>
<keyword evidence="4" id="KW-1185">Reference proteome</keyword>
<keyword evidence="1" id="KW-0812">Transmembrane</keyword>
<reference evidence="4" key="1">
    <citation type="journal article" date="2009" name="Environ. Microbiol.">
        <title>The genome of Polaromonas naphthalenivorans strain CJ2, isolated from coal tar-contaminated sediment, reveals physiological and metabolic versatility and evolution through extensive horizontal gene transfer.</title>
        <authorList>
            <person name="Yagi J.M."/>
            <person name="Sims D."/>
            <person name="Brettin T."/>
            <person name="Bruce D."/>
            <person name="Madsen E.L."/>
        </authorList>
    </citation>
    <scope>NUCLEOTIDE SEQUENCE [LARGE SCALE GENOMIC DNA]</scope>
    <source>
        <strain evidence="4">CJ2</strain>
        <plasmid evidence="4">Plasmid pPNAP01</plasmid>
    </source>
</reference>
<proteinExistence type="predicted"/>
<organism evidence="3 4">
    <name type="scientific">Polaromonas naphthalenivorans (strain CJ2)</name>
    <dbReference type="NCBI Taxonomy" id="365044"/>
    <lineage>
        <taxon>Bacteria</taxon>
        <taxon>Pseudomonadati</taxon>
        <taxon>Pseudomonadota</taxon>
        <taxon>Betaproteobacteria</taxon>
        <taxon>Burkholderiales</taxon>
        <taxon>Comamonadaceae</taxon>
        <taxon>Polaromonas</taxon>
    </lineage>
</organism>
<gene>
    <name evidence="3" type="ordered locus">Pnap_4225</name>
</gene>
<protein>
    <recommendedName>
        <fullName evidence="5">TrbC/VIRB2 family protein</fullName>
    </recommendedName>
</protein>
<sequence>MVNMKSITSKRLKTAAVIALALVAGPVFAQSADTTGLCNLVSFIKSIIGTVAVLAILLYVINSFFGKSALIGEIIEKVLIGCVVAVGATFLVTKTGLVVSCSSGLI</sequence>
<dbReference type="Proteomes" id="UP000000644">
    <property type="component" value="Plasmid pPNAP01"/>
</dbReference>
<keyword evidence="1" id="KW-1133">Transmembrane helix</keyword>
<dbReference type="Pfam" id="PF04956">
    <property type="entry name" value="TrbC"/>
    <property type="match status" value="1"/>
</dbReference>
<geneLocation type="plasmid" evidence="3 4">
    <name>pPNAP01</name>
</geneLocation>
<keyword evidence="2" id="KW-0732">Signal</keyword>